<proteinExistence type="predicted"/>
<organism evidence="2 3">
    <name type="scientific">Imhoffiella purpurea</name>
    <dbReference type="NCBI Taxonomy" id="1249627"/>
    <lineage>
        <taxon>Bacteria</taxon>
        <taxon>Pseudomonadati</taxon>
        <taxon>Pseudomonadota</taxon>
        <taxon>Gammaproteobacteria</taxon>
        <taxon>Chromatiales</taxon>
        <taxon>Chromatiaceae</taxon>
        <taxon>Imhoffiella</taxon>
    </lineage>
</organism>
<comment type="caution">
    <text evidence="2">The sequence shown here is derived from an EMBL/GenBank/DDBJ whole genome shotgun (WGS) entry which is preliminary data.</text>
</comment>
<dbReference type="Proteomes" id="UP000019460">
    <property type="component" value="Unassembled WGS sequence"/>
</dbReference>
<keyword evidence="3" id="KW-1185">Reference proteome</keyword>
<dbReference type="GO" id="GO:0003676">
    <property type="term" value="F:nucleic acid binding"/>
    <property type="evidence" value="ECO:0007669"/>
    <property type="project" value="InterPro"/>
</dbReference>
<dbReference type="RefSeq" id="WP_043748196.1">
    <property type="nucleotide sequence ID" value="NZ_AONC01000003.1"/>
</dbReference>
<dbReference type="InterPro" id="IPR036397">
    <property type="entry name" value="RNaseH_sf"/>
</dbReference>
<dbReference type="Pfam" id="PF10108">
    <property type="entry name" value="DNA_pol_B_exo2"/>
    <property type="match status" value="1"/>
</dbReference>
<dbReference type="AlphaFoldDB" id="W9VIX1"/>
<accession>W9VIX1</accession>
<dbReference type="PATRIC" id="fig|1249627.3.peg.231"/>
<dbReference type="SUPFAM" id="SSF53098">
    <property type="entry name" value="Ribonuclease H-like"/>
    <property type="match status" value="1"/>
</dbReference>
<gene>
    <name evidence="2" type="ORF">D779_1769</name>
</gene>
<evidence type="ECO:0000259" key="1">
    <source>
        <dbReference type="Pfam" id="PF10108"/>
    </source>
</evidence>
<dbReference type="InterPro" id="IPR012337">
    <property type="entry name" value="RNaseH-like_sf"/>
</dbReference>
<dbReference type="STRING" id="1249627.D779_1769"/>
<sequence>MIAAPQAAPVVTLTQTAAARYVVLDIETGDAPEDAIQAALGSWKAPKNWKPETVEKNRAEAAEKIRSKAALLDASPILCVGARTDREAIMFNGMGEAGPLELSGWSVRSYPDEGAMLAGMAAWLDTQTDADTILIGHNVRAFDLPKIRGAFVRHRLALPACLKPRTDGSQPMTDTMSLFKSFSMEHRDAFAVGLDVVCTAFGIPRPKQVISGDDVPRLHREGHFAEILIYNAIDVDATTEIYRLMMA</sequence>
<evidence type="ECO:0000313" key="2">
    <source>
        <dbReference type="EMBL" id="EXJ16946.1"/>
    </source>
</evidence>
<feature type="domain" description="Predicted 3'-5' exonuclease PolB-like" evidence="1">
    <location>
        <begin position="126"/>
        <end position="242"/>
    </location>
</feature>
<dbReference type="EMBL" id="AONC01000003">
    <property type="protein sequence ID" value="EXJ16946.1"/>
    <property type="molecule type" value="Genomic_DNA"/>
</dbReference>
<protein>
    <recommendedName>
        <fullName evidence="1">Predicted 3'-5' exonuclease PolB-like domain-containing protein</fullName>
    </recommendedName>
</protein>
<dbReference type="Gene3D" id="3.30.420.10">
    <property type="entry name" value="Ribonuclease H-like superfamily/Ribonuclease H"/>
    <property type="match status" value="1"/>
</dbReference>
<dbReference type="OrthoDB" id="7057183at2"/>
<reference evidence="2 3" key="1">
    <citation type="submission" date="2012-11" db="EMBL/GenBank/DDBJ databases">
        <title>Genome assembly of Thiorhodococcus sp. AK35.</title>
        <authorList>
            <person name="Nupur N."/>
            <person name="Khatri I."/>
            <person name="Subramanian S."/>
            <person name="Pinnaka A."/>
        </authorList>
    </citation>
    <scope>NUCLEOTIDE SEQUENCE [LARGE SCALE GENOMIC DNA]</scope>
    <source>
        <strain evidence="2 3">AK35</strain>
    </source>
</reference>
<dbReference type="InterPro" id="IPR019288">
    <property type="entry name" value="3'-5'_exonuclease_PolB-like"/>
</dbReference>
<name>W9VIX1_9GAMM</name>
<evidence type="ECO:0000313" key="3">
    <source>
        <dbReference type="Proteomes" id="UP000019460"/>
    </source>
</evidence>